<protein>
    <submittedName>
        <fullName evidence="1">Uncharacterized protein</fullName>
    </submittedName>
</protein>
<keyword evidence="2" id="KW-1185">Reference proteome</keyword>
<proteinExistence type="predicted"/>
<name>A0A5D2UAX6_GOSMU</name>
<accession>A0A5D2UAX6</accession>
<sequence>MNVTSCSSDPMIGAVTCRVGALRWLQTRKNQTTNRLGKGMSGPLLAQRVKGRCAETVQYNNIKFQVWDLGMMITTS</sequence>
<evidence type="ECO:0000313" key="2">
    <source>
        <dbReference type="Proteomes" id="UP000323597"/>
    </source>
</evidence>
<dbReference type="Proteomes" id="UP000323597">
    <property type="component" value="Chromosome D07"/>
</dbReference>
<dbReference type="AlphaFoldDB" id="A0A5D2UAX6"/>
<dbReference type="EMBL" id="CM017655">
    <property type="protein sequence ID" value="TYI73910.1"/>
    <property type="molecule type" value="Genomic_DNA"/>
</dbReference>
<organism evidence="1 2">
    <name type="scientific">Gossypium mustelinum</name>
    <name type="common">Cotton</name>
    <name type="synonym">Gossypium caicoense</name>
    <dbReference type="NCBI Taxonomy" id="34275"/>
    <lineage>
        <taxon>Eukaryota</taxon>
        <taxon>Viridiplantae</taxon>
        <taxon>Streptophyta</taxon>
        <taxon>Embryophyta</taxon>
        <taxon>Tracheophyta</taxon>
        <taxon>Spermatophyta</taxon>
        <taxon>Magnoliopsida</taxon>
        <taxon>eudicotyledons</taxon>
        <taxon>Gunneridae</taxon>
        <taxon>Pentapetalae</taxon>
        <taxon>rosids</taxon>
        <taxon>malvids</taxon>
        <taxon>Malvales</taxon>
        <taxon>Malvaceae</taxon>
        <taxon>Malvoideae</taxon>
        <taxon>Gossypium</taxon>
    </lineage>
</organism>
<gene>
    <name evidence="1" type="ORF">E1A91_D07G162800v1</name>
</gene>
<evidence type="ECO:0000313" key="1">
    <source>
        <dbReference type="EMBL" id="TYI73910.1"/>
    </source>
</evidence>
<reference evidence="1 2" key="1">
    <citation type="submission" date="2019-07" db="EMBL/GenBank/DDBJ databases">
        <title>WGS assembly of Gossypium mustelinum.</title>
        <authorList>
            <person name="Chen Z.J."/>
            <person name="Sreedasyam A."/>
            <person name="Ando A."/>
            <person name="Song Q."/>
            <person name="De L."/>
            <person name="Hulse-Kemp A."/>
            <person name="Ding M."/>
            <person name="Ye W."/>
            <person name="Kirkbride R."/>
            <person name="Jenkins J."/>
            <person name="Plott C."/>
            <person name="Lovell J."/>
            <person name="Lin Y.-M."/>
            <person name="Vaughn R."/>
            <person name="Liu B."/>
            <person name="Li W."/>
            <person name="Simpson S."/>
            <person name="Scheffler B."/>
            <person name="Saski C."/>
            <person name="Grover C."/>
            <person name="Hu G."/>
            <person name="Conover J."/>
            <person name="Carlson J."/>
            <person name="Shu S."/>
            <person name="Boston L."/>
            <person name="Williams M."/>
            <person name="Peterson D."/>
            <person name="Mcgee K."/>
            <person name="Jones D."/>
            <person name="Wendel J."/>
            <person name="Stelly D."/>
            <person name="Grimwood J."/>
            <person name="Schmutz J."/>
        </authorList>
    </citation>
    <scope>NUCLEOTIDE SEQUENCE [LARGE SCALE GENOMIC DNA]</scope>
    <source>
        <strain evidence="1">1408120.09</strain>
    </source>
</reference>